<dbReference type="OrthoDB" id="3827115at2"/>
<feature type="transmembrane region" description="Helical" evidence="1">
    <location>
        <begin position="38"/>
        <end position="58"/>
    </location>
</feature>
<accession>A0A3N0GLK6</accession>
<sequence length="214" mass="22967">MEHRERLAGARCAPLRGGWQDVRVSQTERPGPRPPRTFGAMSGALIFLLLLVLAWVGFRALTSDKKATPVPTVDWSAWVNAGRTEQRLATFAPEKLPAGWRATSVHYAGGNEPQWHLGLLTDRGKYVGIEESLSSTKDLVTQYVDEAAVRGKDVEVGGQTWQSWSDAGGDHALVRSVEAAGRPYESVLVGGSADAATVARFTGSLTAGTVTPAR</sequence>
<keyword evidence="1" id="KW-0472">Membrane</keyword>
<dbReference type="Proteomes" id="UP000279994">
    <property type="component" value="Unassembled WGS sequence"/>
</dbReference>
<dbReference type="InterPro" id="IPR025339">
    <property type="entry name" value="DUF4245"/>
</dbReference>
<name>A0A3N0GLK6_9ACTN</name>
<gene>
    <name evidence="2" type="ORF">EFL26_16635</name>
</gene>
<dbReference type="Pfam" id="PF14030">
    <property type="entry name" value="DUF4245"/>
    <property type="match status" value="1"/>
</dbReference>
<evidence type="ECO:0000313" key="3">
    <source>
        <dbReference type="Proteomes" id="UP000279994"/>
    </source>
</evidence>
<keyword evidence="1" id="KW-1133">Transmembrane helix</keyword>
<evidence type="ECO:0000256" key="1">
    <source>
        <dbReference type="SAM" id="Phobius"/>
    </source>
</evidence>
<keyword evidence="1" id="KW-0812">Transmembrane</keyword>
<organism evidence="2 3">
    <name type="scientific">Nocardioides pocheonensis</name>
    <dbReference type="NCBI Taxonomy" id="661485"/>
    <lineage>
        <taxon>Bacteria</taxon>
        <taxon>Bacillati</taxon>
        <taxon>Actinomycetota</taxon>
        <taxon>Actinomycetes</taxon>
        <taxon>Propionibacteriales</taxon>
        <taxon>Nocardioidaceae</taxon>
        <taxon>Nocardioides</taxon>
    </lineage>
</organism>
<dbReference type="AlphaFoldDB" id="A0A3N0GLK6"/>
<comment type="caution">
    <text evidence="2">The sequence shown here is derived from an EMBL/GenBank/DDBJ whole genome shotgun (WGS) entry which is preliminary data.</text>
</comment>
<keyword evidence="3" id="KW-1185">Reference proteome</keyword>
<protein>
    <submittedName>
        <fullName evidence="2">DUF4245 domain-containing protein</fullName>
    </submittedName>
</protein>
<reference evidence="2 3" key="1">
    <citation type="submission" date="2018-11" db="EMBL/GenBank/DDBJ databases">
        <authorList>
            <person name="Li F."/>
        </authorList>
    </citation>
    <scope>NUCLEOTIDE SEQUENCE [LARGE SCALE GENOMIC DNA]</scope>
    <source>
        <strain evidence="2 3">Gsoil 818</strain>
    </source>
</reference>
<dbReference type="EMBL" id="RJSF01000043">
    <property type="protein sequence ID" value="RNM13052.1"/>
    <property type="molecule type" value="Genomic_DNA"/>
</dbReference>
<evidence type="ECO:0000313" key="2">
    <source>
        <dbReference type="EMBL" id="RNM13052.1"/>
    </source>
</evidence>
<proteinExistence type="predicted"/>